<keyword evidence="3" id="KW-1185">Reference proteome</keyword>
<gene>
    <name evidence="2" type="ORF">FSARC_4282</name>
</gene>
<evidence type="ECO:0000256" key="1">
    <source>
        <dbReference type="SAM" id="MobiDB-lite"/>
    </source>
</evidence>
<evidence type="ECO:0008006" key="4">
    <source>
        <dbReference type="Google" id="ProtNLM"/>
    </source>
</evidence>
<protein>
    <recommendedName>
        <fullName evidence="4">Transcription factor domain-containing protein</fullName>
    </recommendedName>
</protein>
<organism evidence="2 3">
    <name type="scientific">Fusarium sarcochroum</name>
    <dbReference type="NCBI Taxonomy" id="1208366"/>
    <lineage>
        <taxon>Eukaryota</taxon>
        <taxon>Fungi</taxon>
        <taxon>Dikarya</taxon>
        <taxon>Ascomycota</taxon>
        <taxon>Pezizomycotina</taxon>
        <taxon>Sordariomycetes</taxon>
        <taxon>Hypocreomycetidae</taxon>
        <taxon>Hypocreales</taxon>
        <taxon>Nectriaceae</taxon>
        <taxon>Fusarium</taxon>
        <taxon>Fusarium lateritium species complex</taxon>
    </lineage>
</organism>
<name>A0A8H4U212_9HYPO</name>
<dbReference type="EMBL" id="JABEXW010000202">
    <property type="protein sequence ID" value="KAF4968336.1"/>
    <property type="molecule type" value="Genomic_DNA"/>
</dbReference>
<feature type="region of interest" description="Disordered" evidence="1">
    <location>
        <begin position="24"/>
        <end position="43"/>
    </location>
</feature>
<sequence length="351" mass="39123">MESLQSQTTNNEPLLVTQTTLIKRRGRGRLPTKQAHDKAKKQSGTIQFINTIHPDDTTNANSLKLIRSHAAKQSRPCRKPQNECAKSLSMGQLIPYNVEGQHGLIRQPEDDGTDEELNPEMCLANKSGYRKLAPKRQVSFLHVTTAPRQNSRRSSSPVQLIGVARKDAYTGFARPLSDDEQYLFDFYLNYVIQYGYGACYHKESEADFQASMREVWVPNAMSQPCLMAAIFHVACRNYAATTDNTMSTKFSVKKLQYRLECLQMAKDAITSQVVATDTTIALALIMASESFFEGDFGAYCSHGSGIIKMVTARGGLQMLGMSGFLTKTVGWSIYSTQNPLVSGPDELEQEY</sequence>
<reference evidence="2" key="1">
    <citation type="journal article" date="2020" name="BMC Genomics">
        <title>Correction to: Identification and distribution of gene clusters required for synthesis of sphingolipid metabolism inhibitors in diverse species of the filamentous fungus Fusarium.</title>
        <authorList>
            <person name="Kim H.S."/>
            <person name="Lohmar J.M."/>
            <person name="Busman M."/>
            <person name="Brown D.W."/>
            <person name="Naumann T.A."/>
            <person name="Divon H.H."/>
            <person name="Lysoe E."/>
            <person name="Uhlig S."/>
            <person name="Proctor R.H."/>
        </authorList>
    </citation>
    <scope>NUCLEOTIDE SEQUENCE</scope>
    <source>
        <strain evidence="2">NRRL 20472</strain>
    </source>
</reference>
<comment type="caution">
    <text evidence="2">The sequence shown here is derived from an EMBL/GenBank/DDBJ whole genome shotgun (WGS) entry which is preliminary data.</text>
</comment>
<dbReference type="PANTHER" id="PTHR37540:SF5">
    <property type="entry name" value="TRANSCRIPTION FACTOR DOMAIN-CONTAINING PROTEIN"/>
    <property type="match status" value="1"/>
</dbReference>
<evidence type="ECO:0000313" key="3">
    <source>
        <dbReference type="Proteomes" id="UP000622797"/>
    </source>
</evidence>
<reference evidence="2" key="2">
    <citation type="submission" date="2020-05" db="EMBL/GenBank/DDBJ databases">
        <authorList>
            <person name="Kim H.-S."/>
            <person name="Proctor R.H."/>
            <person name="Brown D.W."/>
        </authorList>
    </citation>
    <scope>NUCLEOTIDE SEQUENCE</scope>
    <source>
        <strain evidence="2">NRRL 20472</strain>
    </source>
</reference>
<dbReference type="PANTHER" id="PTHR37540">
    <property type="entry name" value="TRANSCRIPTION FACTOR (ACR-2), PUTATIVE-RELATED-RELATED"/>
    <property type="match status" value="1"/>
</dbReference>
<proteinExistence type="predicted"/>
<accession>A0A8H4U212</accession>
<dbReference type="OrthoDB" id="5620at2759"/>
<dbReference type="Proteomes" id="UP000622797">
    <property type="component" value="Unassembled WGS sequence"/>
</dbReference>
<dbReference type="AlphaFoldDB" id="A0A8H4U212"/>
<evidence type="ECO:0000313" key="2">
    <source>
        <dbReference type="EMBL" id="KAF4968336.1"/>
    </source>
</evidence>